<dbReference type="AlphaFoldDB" id="A0AAV4WTE3"/>
<evidence type="ECO:0000313" key="2">
    <source>
        <dbReference type="EMBL" id="GIY85205.1"/>
    </source>
</evidence>
<proteinExistence type="predicted"/>
<keyword evidence="3" id="KW-1185">Reference proteome</keyword>
<protein>
    <submittedName>
        <fullName evidence="2">Uncharacterized protein</fullName>
    </submittedName>
</protein>
<feature type="region of interest" description="Disordered" evidence="1">
    <location>
        <begin position="1"/>
        <end position="29"/>
    </location>
</feature>
<name>A0AAV4WTE3_9ARAC</name>
<comment type="caution">
    <text evidence="2">The sequence shown here is derived from an EMBL/GenBank/DDBJ whole genome shotgun (WGS) entry which is preliminary data.</text>
</comment>
<organism evidence="2 3">
    <name type="scientific">Caerostris darwini</name>
    <dbReference type="NCBI Taxonomy" id="1538125"/>
    <lineage>
        <taxon>Eukaryota</taxon>
        <taxon>Metazoa</taxon>
        <taxon>Ecdysozoa</taxon>
        <taxon>Arthropoda</taxon>
        <taxon>Chelicerata</taxon>
        <taxon>Arachnida</taxon>
        <taxon>Araneae</taxon>
        <taxon>Araneomorphae</taxon>
        <taxon>Entelegynae</taxon>
        <taxon>Araneoidea</taxon>
        <taxon>Araneidae</taxon>
        <taxon>Caerostris</taxon>
    </lineage>
</organism>
<reference evidence="2 3" key="1">
    <citation type="submission" date="2021-06" db="EMBL/GenBank/DDBJ databases">
        <title>Caerostris darwini draft genome.</title>
        <authorList>
            <person name="Kono N."/>
            <person name="Arakawa K."/>
        </authorList>
    </citation>
    <scope>NUCLEOTIDE SEQUENCE [LARGE SCALE GENOMIC DNA]</scope>
</reference>
<gene>
    <name evidence="2" type="ORF">CDAR_310221</name>
</gene>
<sequence length="86" mass="9733">MNRSIGAMPSANISHSPKRHREKGGWRNQTIFQCRTRDGKRRSSRGPKARIVMEFDYPFTASSSWKKNEDCGLEALESSFRASANG</sequence>
<evidence type="ECO:0000313" key="3">
    <source>
        <dbReference type="Proteomes" id="UP001054837"/>
    </source>
</evidence>
<dbReference type="EMBL" id="BPLQ01015016">
    <property type="protein sequence ID" value="GIY85205.1"/>
    <property type="molecule type" value="Genomic_DNA"/>
</dbReference>
<dbReference type="Proteomes" id="UP001054837">
    <property type="component" value="Unassembled WGS sequence"/>
</dbReference>
<evidence type="ECO:0000256" key="1">
    <source>
        <dbReference type="SAM" id="MobiDB-lite"/>
    </source>
</evidence>
<accession>A0AAV4WTE3</accession>